<evidence type="ECO:0000313" key="1">
    <source>
        <dbReference type="EMBL" id="OWQ90307.1"/>
    </source>
</evidence>
<dbReference type="AlphaFoldDB" id="A0A246JCT4"/>
<name>A0A246JCT4_9BURK</name>
<dbReference type="EMBL" id="NIOF01000005">
    <property type="protein sequence ID" value="OWQ90307.1"/>
    <property type="molecule type" value="Genomic_DNA"/>
</dbReference>
<dbReference type="Proteomes" id="UP000197468">
    <property type="component" value="Unassembled WGS sequence"/>
</dbReference>
<sequence>MADKFSTFDPAEMLSSEEEIAIYLDEALKTNDAAYVAHALGVVARAKGMKVVAEQTGLSREHLYRSCSASGNPTLKTLLAVLNAVGIELTTRPVTAH</sequence>
<gene>
    <name evidence="1" type="ORF">CDN99_13125</name>
</gene>
<dbReference type="NCBIfam" id="TIGR02684">
    <property type="entry name" value="dnstrm_HI1420"/>
    <property type="match status" value="1"/>
</dbReference>
<dbReference type="PANTHER" id="PTHR40275:SF1">
    <property type="entry name" value="SSL7038 PROTEIN"/>
    <property type="match status" value="1"/>
</dbReference>
<accession>A0A246JCT4</accession>
<dbReference type="InterPro" id="IPR014057">
    <property type="entry name" value="HI1420"/>
</dbReference>
<dbReference type="SUPFAM" id="SSF47413">
    <property type="entry name" value="lambda repressor-like DNA-binding domains"/>
    <property type="match status" value="1"/>
</dbReference>
<dbReference type="RefSeq" id="WP_088385327.1">
    <property type="nucleotide sequence ID" value="NZ_NIOF01000005.1"/>
</dbReference>
<evidence type="ECO:0000313" key="2">
    <source>
        <dbReference type="Proteomes" id="UP000197468"/>
    </source>
</evidence>
<organism evidence="1 2">
    <name type="scientific">Roseateles aquatilis</name>
    <dbReference type="NCBI Taxonomy" id="431061"/>
    <lineage>
        <taxon>Bacteria</taxon>
        <taxon>Pseudomonadati</taxon>
        <taxon>Pseudomonadota</taxon>
        <taxon>Betaproteobacteria</taxon>
        <taxon>Burkholderiales</taxon>
        <taxon>Sphaerotilaceae</taxon>
        <taxon>Roseateles</taxon>
    </lineage>
</organism>
<dbReference type="Pfam" id="PF21716">
    <property type="entry name" value="dnstrm_HI1420"/>
    <property type="match status" value="1"/>
</dbReference>
<protein>
    <submittedName>
        <fullName evidence="1">Putative addiction module antidote protein</fullName>
    </submittedName>
</protein>
<comment type="caution">
    <text evidence="1">The sequence shown here is derived from an EMBL/GenBank/DDBJ whole genome shotgun (WGS) entry which is preliminary data.</text>
</comment>
<proteinExistence type="predicted"/>
<reference evidence="1 2" key="1">
    <citation type="journal article" date="2008" name="Int. J. Syst. Evol. Microbiol.">
        <title>Description of Roseateles aquatilis sp. nov. and Roseateles terrae sp. nov., in the class Betaproteobacteria, and emended description of the genus Roseateles.</title>
        <authorList>
            <person name="Gomila M."/>
            <person name="Bowien B."/>
            <person name="Falsen E."/>
            <person name="Moore E.R."/>
            <person name="Lalucat J."/>
        </authorList>
    </citation>
    <scope>NUCLEOTIDE SEQUENCE [LARGE SCALE GENOMIC DNA]</scope>
    <source>
        <strain evidence="1 2">CCUG 48205</strain>
    </source>
</reference>
<dbReference type="OrthoDB" id="9798416at2"/>
<dbReference type="InterPro" id="IPR010982">
    <property type="entry name" value="Lambda_DNA-bd_dom_sf"/>
</dbReference>
<dbReference type="GO" id="GO:0003677">
    <property type="term" value="F:DNA binding"/>
    <property type="evidence" value="ECO:0007669"/>
    <property type="project" value="InterPro"/>
</dbReference>
<dbReference type="PANTHER" id="PTHR40275">
    <property type="entry name" value="SSL7038 PROTEIN"/>
    <property type="match status" value="1"/>
</dbReference>
<keyword evidence="2" id="KW-1185">Reference proteome</keyword>